<comment type="caution">
    <text evidence="1">The sequence shown here is derived from an EMBL/GenBank/DDBJ whole genome shotgun (WGS) entry which is preliminary data.</text>
</comment>
<dbReference type="Proteomes" id="UP000316316">
    <property type="component" value="Unassembled WGS sequence"/>
</dbReference>
<reference evidence="1 2" key="1">
    <citation type="submission" date="2017-10" db="EMBL/GenBank/DDBJ databases">
        <title>FDA dAtabase for Regulatory Grade micrObial Sequences (FDA-ARGOS): Supporting development and validation of Infectious Disease Dx tests.</title>
        <authorList>
            <person name="Campos J."/>
            <person name="Goldberg B."/>
            <person name="Tallon L.J."/>
            <person name="Sadzewicz L."/>
            <person name="Sengamalay N."/>
            <person name="Ott S."/>
            <person name="Godinez A."/>
            <person name="Nagaraj S."/>
            <person name="Vyas G."/>
            <person name="Aluvathingal J."/>
            <person name="Nadendla S."/>
            <person name="Geyer C."/>
            <person name="Nandy P."/>
            <person name="Hobson J."/>
            <person name="Sichtig H."/>
        </authorList>
    </citation>
    <scope>NUCLEOTIDE SEQUENCE [LARGE SCALE GENOMIC DNA]</scope>
    <source>
        <strain evidence="1 2">FDAARGOS_185</strain>
    </source>
</reference>
<organism evidence="1 2">
    <name type="scientific">Enterococcus avium</name>
    <name type="common">Streptococcus avium</name>
    <dbReference type="NCBI Taxonomy" id="33945"/>
    <lineage>
        <taxon>Bacteria</taxon>
        <taxon>Bacillati</taxon>
        <taxon>Bacillota</taxon>
        <taxon>Bacilli</taxon>
        <taxon>Lactobacillales</taxon>
        <taxon>Enterococcaceae</taxon>
        <taxon>Enterococcus</taxon>
    </lineage>
</organism>
<dbReference type="AlphaFoldDB" id="A0A2N8PV51"/>
<dbReference type="GeneID" id="69567929"/>
<name>A0A2N8PV51_ENTAV</name>
<sequence length="311" mass="36801">MNPIEFPNNDHYYLTLAEEAFSAGNYLQALENYKLAYQENPSTKLNHLIANLSLEQGDFEEALAFSEEEPDSYLEAPETIDLYLQIQLYSHRFFAAREFLWRAQKMKQLTEEQRNLWLMRIEDQEFFYQKQQQAIMEQLESEIRQLPLLSPMEQLVSVRAIKQLSEERLQVWAKKFMLEPKVTPIVRSYLFESLARIGVSEKVHYLTFLDEIAELSPAITGVDETLQNEISIRLDEHLSDEDPILLSNILEQVKLEMAFLYPLQRSFMEPEAWVASYLSEYWSGYRNSSELLDERIETIRKKIKQLMFAYH</sequence>
<dbReference type="Gene3D" id="1.25.40.10">
    <property type="entry name" value="Tetratricopeptide repeat domain"/>
    <property type="match status" value="1"/>
</dbReference>
<evidence type="ECO:0008006" key="3">
    <source>
        <dbReference type="Google" id="ProtNLM"/>
    </source>
</evidence>
<evidence type="ECO:0000313" key="2">
    <source>
        <dbReference type="Proteomes" id="UP000316316"/>
    </source>
</evidence>
<accession>A0A2N8PV51</accession>
<dbReference type="RefSeq" id="WP_016179176.1">
    <property type="nucleotide sequence ID" value="NZ_CAAKNX010000163.1"/>
</dbReference>
<gene>
    <name evidence="1" type="ORF">AUF17_08485</name>
</gene>
<dbReference type="InterPro" id="IPR011990">
    <property type="entry name" value="TPR-like_helical_dom_sf"/>
</dbReference>
<dbReference type="SUPFAM" id="SSF48452">
    <property type="entry name" value="TPR-like"/>
    <property type="match status" value="1"/>
</dbReference>
<proteinExistence type="predicted"/>
<dbReference type="EMBL" id="PDXQ01000001">
    <property type="protein sequence ID" value="TRZ34122.1"/>
    <property type="molecule type" value="Genomic_DNA"/>
</dbReference>
<protein>
    <recommendedName>
        <fullName evidence="3">Tetratricopeptide repeat protein</fullName>
    </recommendedName>
</protein>
<evidence type="ECO:0000313" key="1">
    <source>
        <dbReference type="EMBL" id="TRZ34122.1"/>
    </source>
</evidence>